<accession>A0AAW1P2M5</accession>
<evidence type="ECO:0000259" key="8">
    <source>
        <dbReference type="PROSITE" id="PS50011"/>
    </source>
</evidence>
<dbReference type="SUPFAM" id="SSF56112">
    <property type="entry name" value="Protein kinase-like (PK-like)"/>
    <property type="match status" value="1"/>
</dbReference>
<keyword evidence="4" id="KW-0418">Kinase</keyword>
<dbReference type="AlphaFoldDB" id="A0AAW1P2M5"/>
<dbReference type="InterPro" id="IPR017441">
    <property type="entry name" value="Protein_kinase_ATP_BS"/>
</dbReference>
<evidence type="ECO:0000256" key="5">
    <source>
        <dbReference type="ARBA" id="ARBA00022840"/>
    </source>
</evidence>
<comment type="similarity">
    <text evidence="1">Belongs to the peptidase C14B family.</text>
</comment>
<feature type="region of interest" description="Disordered" evidence="7">
    <location>
        <begin position="290"/>
        <end position="342"/>
    </location>
</feature>
<dbReference type="Pfam" id="PF00069">
    <property type="entry name" value="Pkinase"/>
    <property type="match status" value="1"/>
</dbReference>
<dbReference type="SMART" id="SM00220">
    <property type="entry name" value="S_TKc"/>
    <property type="match status" value="1"/>
</dbReference>
<evidence type="ECO:0000256" key="2">
    <source>
        <dbReference type="ARBA" id="ARBA00022679"/>
    </source>
</evidence>
<dbReference type="InterPro" id="IPR011009">
    <property type="entry name" value="Kinase-like_dom_sf"/>
</dbReference>
<dbReference type="GO" id="GO:0005737">
    <property type="term" value="C:cytoplasm"/>
    <property type="evidence" value="ECO:0007669"/>
    <property type="project" value="TreeGrafter"/>
</dbReference>
<dbReference type="PROSITE" id="PS00107">
    <property type="entry name" value="PROTEIN_KINASE_ATP"/>
    <property type="match status" value="1"/>
</dbReference>
<dbReference type="PANTHER" id="PTHR48104">
    <property type="entry name" value="METACASPASE-4"/>
    <property type="match status" value="1"/>
</dbReference>
<evidence type="ECO:0000256" key="1">
    <source>
        <dbReference type="ARBA" id="ARBA00009005"/>
    </source>
</evidence>
<dbReference type="PROSITE" id="PS00108">
    <property type="entry name" value="PROTEIN_KINASE_ST"/>
    <property type="match status" value="1"/>
</dbReference>
<feature type="region of interest" description="Disordered" evidence="7">
    <location>
        <begin position="356"/>
        <end position="390"/>
    </location>
</feature>
<dbReference type="GO" id="GO:0005524">
    <property type="term" value="F:ATP binding"/>
    <property type="evidence" value="ECO:0007669"/>
    <property type="project" value="UniProtKB-UniRule"/>
</dbReference>
<comment type="caution">
    <text evidence="9">The sequence shown here is derived from an EMBL/GenBank/DDBJ whole genome shotgun (WGS) entry which is preliminary data.</text>
</comment>
<dbReference type="Gene3D" id="3.40.50.12660">
    <property type="match status" value="2"/>
</dbReference>
<feature type="compositionally biased region" description="Basic and acidic residues" evidence="7">
    <location>
        <begin position="306"/>
        <end position="321"/>
    </location>
</feature>
<dbReference type="PROSITE" id="PS50011">
    <property type="entry name" value="PROTEIN_KINASE_DOM"/>
    <property type="match status" value="1"/>
</dbReference>
<dbReference type="InterPro" id="IPR008271">
    <property type="entry name" value="Ser/Thr_kinase_AS"/>
</dbReference>
<dbReference type="InterPro" id="IPR050452">
    <property type="entry name" value="Metacaspase"/>
</dbReference>
<dbReference type="GO" id="GO:0004197">
    <property type="term" value="F:cysteine-type endopeptidase activity"/>
    <property type="evidence" value="ECO:0007669"/>
    <property type="project" value="InterPro"/>
</dbReference>
<protein>
    <recommendedName>
        <fullName evidence="8">Protein kinase domain-containing protein</fullName>
    </recommendedName>
</protein>
<name>A0AAW1P2M5_9CHLO</name>
<dbReference type="GO" id="GO:0006508">
    <property type="term" value="P:proteolysis"/>
    <property type="evidence" value="ECO:0007669"/>
    <property type="project" value="InterPro"/>
</dbReference>
<dbReference type="Gene3D" id="1.10.510.10">
    <property type="entry name" value="Transferase(Phosphotransferase) domain 1"/>
    <property type="match status" value="1"/>
</dbReference>
<feature type="compositionally biased region" description="Basic and acidic residues" evidence="7">
    <location>
        <begin position="362"/>
        <end position="389"/>
    </location>
</feature>
<evidence type="ECO:0000256" key="6">
    <source>
        <dbReference type="PROSITE-ProRule" id="PRU10141"/>
    </source>
</evidence>
<keyword evidence="5 6" id="KW-0067">ATP-binding</keyword>
<organism evidence="9 10">
    <name type="scientific">Symbiochloris irregularis</name>
    <dbReference type="NCBI Taxonomy" id="706552"/>
    <lineage>
        <taxon>Eukaryota</taxon>
        <taxon>Viridiplantae</taxon>
        <taxon>Chlorophyta</taxon>
        <taxon>core chlorophytes</taxon>
        <taxon>Trebouxiophyceae</taxon>
        <taxon>Trebouxiales</taxon>
        <taxon>Trebouxiaceae</taxon>
        <taxon>Symbiochloris</taxon>
    </lineage>
</organism>
<feature type="domain" description="Protein kinase" evidence="8">
    <location>
        <begin position="448"/>
        <end position="764"/>
    </location>
</feature>
<dbReference type="PANTHER" id="PTHR48104:SF30">
    <property type="entry name" value="METACASPASE-1"/>
    <property type="match status" value="1"/>
</dbReference>
<sequence length="764" mass="83441">MGRKALLVGINYIGSEHQLNGCINDIHNVLNFLTRYAGWPTDANSLVILADDRPEPQFKPTRQNMINAMQWLTAGARPGDSLFFHYSGHGGTVKDPTGQEEKGYDSTICTIFDLPFSYRPNEDGEITMSEFATKARALLFDWQQVMNSKDVRGRMDAGMHMFQGGKELWNAVTHRGEPGQDWQETNHTHGPHGAVFCWSGCKDDQTSADATISGQASGAMSWALITTLEQQPDQTYAQILQNTRHMLLGKYTQIPQLAVGQKCNLDIPMRLLQETSPVLGSVLGPLYTAKGANGTGTVTPAPRGSSDSRDALSRGAERSSDEQGSAAADSPHGLEQAASRSISTTEADFGAFDASAELSSETGERAAPDQHGEWSFGKVERTKTDETAARRTVCQNSFIVPSESTGGNEEDLRDQADDEQDLCSLLISLQDHHWRIRSADLEVLLKADGSDWLLGKGGHASVYRGILNNSVPVAIKELADEESQSAKKSFVEEIVCLMNLRHANIVQFYGAVIESGKLLLVMELVMRGSLFDVISRDKDGQLTWYNRGAKIAADVARGLMHMHRNGFVHQDLKSKNILVNQHWTAKIADIGLFGSVAKLPHSSIRPEGKAFVGTLEWTAPEVLQGGQKQVTFKSDIYSFGVVLAEIISGEHPNSHDIPQFSCPEQCPPEISDLAGHTNHSGSTFPVSQPLCNAIRRAGILSRGEPGQDWQETNHTHRPHGAVFCWSGCKDDQTSADATISGQASGAMSWALITTLEQQPDQTYA</sequence>
<dbReference type="InterPro" id="IPR000719">
    <property type="entry name" value="Prot_kinase_dom"/>
</dbReference>
<feature type="binding site" evidence="6">
    <location>
        <position position="476"/>
    </location>
    <ligand>
        <name>ATP</name>
        <dbReference type="ChEBI" id="CHEBI:30616"/>
    </ligand>
</feature>
<evidence type="ECO:0000256" key="3">
    <source>
        <dbReference type="ARBA" id="ARBA00022741"/>
    </source>
</evidence>
<reference evidence="9 10" key="1">
    <citation type="journal article" date="2024" name="Nat. Commun.">
        <title>Phylogenomics reveals the evolutionary origins of lichenization in chlorophyte algae.</title>
        <authorList>
            <person name="Puginier C."/>
            <person name="Libourel C."/>
            <person name="Otte J."/>
            <person name="Skaloud P."/>
            <person name="Haon M."/>
            <person name="Grisel S."/>
            <person name="Petersen M."/>
            <person name="Berrin J.G."/>
            <person name="Delaux P.M."/>
            <person name="Dal Grande F."/>
            <person name="Keller J."/>
        </authorList>
    </citation>
    <scope>NUCLEOTIDE SEQUENCE [LARGE SCALE GENOMIC DNA]</scope>
    <source>
        <strain evidence="9 10">SAG 2036</strain>
    </source>
</reference>
<gene>
    <name evidence="9" type="ORF">WJX73_010703</name>
</gene>
<dbReference type="Pfam" id="PF00656">
    <property type="entry name" value="Peptidase_C14"/>
    <property type="match status" value="1"/>
</dbReference>
<dbReference type="EMBL" id="JALJOQ010000066">
    <property type="protein sequence ID" value="KAK9802861.1"/>
    <property type="molecule type" value="Genomic_DNA"/>
</dbReference>
<proteinExistence type="inferred from homology"/>
<evidence type="ECO:0000256" key="4">
    <source>
        <dbReference type="ARBA" id="ARBA00022777"/>
    </source>
</evidence>
<keyword evidence="10" id="KW-1185">Reference proteome</keyword>
<evidence type="ECO:0000256" key="7">
    <source>
        <dbReference type="SAM" id="MobiDB-lite"/>
    </source>
</evidence>
<keyword evidence="3 6" id="KW-0547">Nucleotide-binding</keyword>
<dbReference type="GO" id="GO:0004672">
    <property type="term" value="F:protein kinase activity"/>
    <property type="evidence" value="ECO:0007669"/>
    <property type="project" value="InterPro"/>
</dbReference>
<evidence type="ECO:0000313" key="10">
    <source>
        <dbReference type="Proteomes" id="UP001465755"/>
    </source>
</evidence>
<keyword evidence="2" id="KW-0808">Transferase</keyword>
<evidence type="ECO:0000313" key="9">
    <source>
        <dbReference type="EMBL" id="KAK9802861.1"/>
    </source>
</evidence>
<dbReference type="InterPro" id="IPR011600">
    <property type="entry name" value="Pept_C14_caspase"/>
</dbReference>
<dbReference type="Proteomes" id="UP001465755">
    <property type="component" value="Unassembled WGS sequence"/>
</dbReference>